<keyword evidence="9 10" id="KW-0472">Membrane</keyword>
<dbReference type="GO" id="GO:0031992">
    <property type="term" value="F:energy transducer activity"/>
    <property type="evidence" value="ECO:0007669"/>
    <property type="project" value="TreeGrafter"/>
</dbReference>
<evidence type="ECO:0000256" key="10">
    <source>
        <dbReference type="SAM" id="Phobius"/>
    </source>
</evidence>
<dbReference type="GO" id="GO:0055085">
    <property type="term" value="P:transmembrane transport"/>
    <property type="evidence" value="ECO:0007669"/>
    <property type="project" value="InterPro"/>
</dbReference>
<evidence type="ECO:0000256" key="7">
    <source>
        <dbReference type="ARBA" id="ARBA00022927"/>
    </source>
</evidence>
<evidence type="ECO:0000256" key="4">
    <source>
        <dbReference type="ARBA" id="ARBA00022475"/>
    </source>
</evidence>
<keyword evidence="6 10" id="KW-0812">Transmembrane</keyword>
<dbReference type="NCBIfam" id="TIGR01352">
    <property type="entry name" value="tonB_Cterm"/>
    <property type="match status" value="1"/>
</dbReference>
<dbReference type="PANTHER" id="PTHR33446:SF2">
    <property type="entry name" value="PROTEIN TONB"/>
    <property type="match status" value="1"/>
</dbReference>
<keyword evidence="8 10" id="KW-1133">Transmembrane helix</keyword>
<dbReference type="PROSITE" id="PS52015">
    <property type="entry name" value="TONB_CTD"/>
    <property type="match status" value="1"/>
</dbReference>
<evidence type="ECO:0000313" key="13">
    <source>
        <dbReference type="Proteomes" id="UP000185911"/>
    </source>
</evidence>
<dbReference type="Gene3D" id="3.30.1150.10">
    <property type="match status" value="1"/>
</dbReference>
<dbReference type="EMBL" id="MSYM01000015">
    <property type="protein sequence ID" value="OLP05644.1"/>
    <property type="molecule type" value="Genomic_DNA"/>
</dbReference>
<evidence type="ECO:0000256" key="9">
    <source>
        <dbReference type="ARBA" id="ARBA00023136"/>
    </source>
</evidence>
<gene>
    <name evidence="12" type="ORF">BLL52_3096</name>
</gene>
<comment type="similarity">
    <text evidence="2">Belongs to the TonB family.</text>
</comment>
<dbReference type="InterPro" id="IPR006260">
    <property type="entry name" value="TonB/TolA_C"/>
</dbReference>
<feature type="transmembrane region" description="Helical" evidence="10">
    <location>
        <begin position="7"/>
        <end position="26"/>
    </location>
</feature>
<dbReference type="GO" id="GO:0098797">
    <property type="term" value="C:plasma membrane protein complex"/>
    <property type="evidence" value="ECO:0007669"/>
    <property type="project" value="TreeGrafter"/>
</dbReference>
<evidence type="ECO:0000256" key="6">
    <source>
        <dbReference type="ARBA" id="ARBA00022692"/>
    </source>
</evidence>
<dbReference type="STRING" id="81479.RA876_09605"/>
<sequence length="220" mass="23450">MTHQDRRTFVVVANVLLFHAMLLWALQSGLLKRAVELVVPVQMLGEFIERLAPAPAPPAPPAVVKPSVARSKAPSAPTLPQPVAVQKDTEAPQSWVIAAVPLETSSPRSAITASVAAVAPAPPAAPSVELPSSDADYLQNPKPIYPAASKRLGEQGVVIHSVQIGADGFPISARLVRSSGFHRLDQASLTAVMRWRYSPGKRNGLPTAMSFNVPINWVLE</sequence>
<name>A0A1Q8YC66_9BURK</name>
<accession>A0A1Q8YC66</accession>
<comment type="caution">
    <text evidence="12">The sequence shown here is derived from an EMBL/GenBank/DDBJ whole genome shotgun (WGS) entry which is preliminary data.</text>
</comment>
<keyword evidence="13" id="KW-1185">Reference proteome</keyword>
<dbReference type="PANTHER" id="PTHR33446">
    <property type="entry name" value="PROTEIN TONB-RELATED"/>
    <property type="match status" value="1"/>
</dbReference>
<dbReference type="RefSeq" id="WP_075587323.1">
    <property type="nucleotide sequence ID" value="NZ_MSYM01000015.1"/>
</dbReference>
<dbReference type="SUPFAM" id="SSF74653">
    <property type="entry name" value="TolA/TonB C-terminal domain"/>
    <property type="match status" value="1"/>
</dbReference>
<evidence type="ECO:0000256" key="1">
    <source>
        <dbReference type="ARBA" id="ARBA00004383"/>
    </source>
</evidence>
<evidence type="ECO:0000256" key="3">
    <source>
        <dbReference type="ARBA" id="ARBA00022448"/>
    </source>
</evidence>
<reference evidence="12 13" key="1">
    <citation type="submission" date="2017-01" db="EMBL/GenBank/DDBJ databases">
        <title>Genome sequence of Rhodoferax antarcticus ANT.BR, a psychrophilic purple nonsulfur bacterium from an Antarctic microbial mat.</title>
        <authorList>
            <person name="Baker J."/>
            <person name="Riester C."/>
            <person name="Skinner B."/>
            <person name="Newell A."/>
            <person name="Swingley W."/>
            <person name="Madigan M."/>
            <person name="Jung D."/>
            <person name="Asao M."/>
            <person name="Chen M."/>
            <person name="Loughlin P."/>
            <person name="Pan H."/>
            <person name="Lin S."/>
            <person name="Li N."/>
            <person name="Shaw J."/>
            <person name="Prado M."/>
            <person name="Sherman C."/>
            <person name="Li X."/>
            <person name="Tang J."/>
            <person name="Blankenship R."/>
            <person name="Zhao T."/>
            <person name="Touchman J."/>
            <person name="Sattley M."/>
        </authorList>
    </citation>
    <scope>NUCLEOTIDE SEQUENCE [LARGE SCALE GENOMIC DNA]</scope>
    <source>
        <strain evidence="12 13">ANT.BR</strain>
    </source>
</reference>
<dbReference type="Pfam" id="PF03544">
    <property type="entry name" value="TonB_C"/>
    <property type="match status" value="1"/>
</dbReference>
<keyword evidence="7" id="KW-0653">Protein transport</keyword>
<proteinExistence type="inferred from homology"/>
<dbReference type="Proteomes" id="UP000185911">
    <property type="component" value="Unassembled WGS sequence"/>
</dbReference>
<dbReference type="InterPro" id="IPR037682">
    <property type="entry name" value="TonB_C"/>
</dbReference>
<keyword evidence="5" id="KW-0997">Cell inner membrane</keyword>
<protein>
    <submittedName>
        <fullName evidence="12">TonB family C-terminal domain protein</fullName>
    </submittedName>
</protein>
<evidence type="ECO:0000259" key="11">
    <source>
        <dbReference type="PROSITE" id="PS52015"/>
    </source>
</evidence>
<evidence type="ECO:0000313" key="12">
    <source>
        <dbReference type="EMBL" id="OLP05644.1"/>
    </source>
</evidence>
<evidence type="ECO:0000256" key="5">
    <source>
        <dbReference type="ARBA" id="ARBA00022519"/>
    </source>
</evidence>
<evidence type="ECO:0000256" key="2">
    <source>
        <dbReference type="ARBA" id="ARBA00006555"/>
    </source>
</evidence>
<evidence type="ECO:0000256" key="8">
    <source>
        <dbReference type="ARBA" id="ARBA00022989"/>
    </source>
</evidence>
<organism evidence="12 13">
    <name type="scientific">Rhodoferax antarcticus ANT.BR</name>
    <dbReference type="NCBI Taxonomy" id="1111071"/>
    <lineage>
        <taxon>Bacteria</taxon>
        <taxon>Pseudomonadati</taxon>
        <taxon>Pseudomonadota</taxon>
        <taxon>Betaproteobacteria</taxon>
        <taxon>Burkholderiales</taxon>
        <taxon>Comamonadaceae</taxon>
        <taxon>Rhodoferax</taxon>
    </lineage>
</organism>
<dbReference type="GO" id="GO:0015031">
    <property type="term" value="P:protein transport"/>
    <property type="evidence" value="ECO:0007669"/>
    <property type="project" value="UniProtKB-KW"/>
</dbReference>
<keyword evidence="3" id="KW-0813">Transport</keyword>
<dbReference type="AlphaFoldDB" id="A0A1Q8YC66"/>
<dbReference type="InterPro" id="IPR051045">
    <property type="entry name" value="TonB-dependent_transducer"/>
</dbReference>
<feature type="domain" description="TonB C-terminal" evidence="11">
    <location>
        <begin position="130"/>
        <end position="220"/>
    </location>
</feature>
<keyword evidence="4" id="KW-1003">Cell membrane</keyword>
<comment type="subcellular location">
    <subcellularLocation>
        <location evidence="1">Cell inner membrane</location>
        <topology evidence="1">Single-pass membrane protein</topology>
        <orientation evidence="1">Periplasmic side</orientation>
    </subcellularLocation>
</comment>